<dbReference type="InterPro" id="IPR005162">
    <property type="entry name" value="Retrotrans_gag_dom"/>
</dbReference>
<sequence length="248" mass="29052">MGQLVEQFIKLKPTQFDGIGDPELAPRWIEKLEKAFGVLKCTDEEKVLLGVYHLEGTANDWWNASKDGVFPEGTTLTWAAFTYAFNDKYFSETARERKRIEFQQLRQNRLSVDQYEVEFARLSRYAPRSIEDPREKAQRFRDGLRPEIRNRIITVNLRTYRDIYERSRMIERDIKERADVSGLRFTPSRDSRHLGKRPVVNNKRFIPRVRGNIGKSLNQPNRYCRLCGRRHGRGPALLRQVHVSGVVG</sequence>
<dbReference type="AlphaFoldDB" id="A0A8B8QEK8"/>
<dbReference type="GeneID" id="115751290"/>
<dbReference type="KEGG" id="rarg:115751290"/>
<gene>
    <name evidence="3" type="primary">LOC115751290</name>
</gene>
<evidence type="ECO:0000313" key="3">
    <source>
        <dbReference type="RefSeq" id="XP_030544983.2"/>
    </source>
</evidence>
<organism evidence="2 3">
    <name type="scientific">Rhodamnia argentea</name>
    <dbReference type="NCBI Taxonomy" id="178133"/>
    <lineage>
        <taxon>Eukaryota</taxon>
        <taxon>Viridiplantae</taxon>
        <taxon>Streptophyta</taxon>
        <taxon>Embryophyta</taxon>
        <taxon>Tracheophyta</taxon>
        <taxon>Spermatophyta</taxon>
        <taxon>Magnoliopsida</taxon>
        <taxon>eudicotyledons</taxon>
        <taxon>Gunneridae</taxon>
        <taxon>Pentapetalae</taxon>
        <taxon>rosids</taxon>
        <taxon>malvids</taxon>
        <taxon>Myrtales</taxon>
        <taxon>Myrtaceae</taxon>
        <taxon>Myrtoideae</taxon>
        <taxon>Myrteae</taxon>
        <taxon>Australasian group</taxon>
        <taxon>Rhodamnia</taxon>
    </lineage>
</organism>
<dbReference type="RefSeq" id="XP_030544983.2">
    <property type="nucleotide sequence ID" value="XM_030689123.2"/>
</dbReference>
<accession>A0A8B8QEK8</accession>
<proteinExistence type="predicted"/>
<protein>
    <submittedName>
        <fullName evidence="3">Uncharacterized protein LOC115751290</fullName>
    </submittedName>
</protein>
<dbReference type="Pfam" id="PF03732">
    <property type="entry name" value="Retrotrans_gag"/>
    <property type="match status" value="1"/>
</dbReference>
<dbReference type="PANTHER" id="PTHR34482">
    <property type="entry name" value="DNA DAMAGE-INDUCIBLE PROTEIN 1-LIKE"/>
    <property type="match status" value="1"/>
</dbReference>
<dbReference type="PANTHER" id="PTHR34482:SF36">
    <property type="entry name" value="RETROTRANSPOSON GAG DOMAIN-CONTAINING PROTEIN"/>
    <property type="match status" value="1"/>
</dbReference>
<dbReference type="Proteomes" id="UP000827889">
    <property type="component" value="Chromosome 4"/>
</dbReference>
<keyword evidence="2" id="KW-1185">Reference proteome</keyword>
<reference evidence="3" key="1">
    <citation type="submission" date="2025-08" db="UniProtKB">
        <authorList>
            <consortium name="RefSeq"/>
        </authorList>
    </citation>
    <scope>IDENTIFICATION</scope>
    <source>
        <tissue evidence="3">Leaf</tissue>
    </source>
</reference>
<evidence type="ECO:0000313" key="2">
    <source>
        <dbReference type="Proteomes" id="UP000827889"/>
    </source>
</evidence>
<feature type="domain" description="Retrotransposon gag" evidence="1">
    <location>
        <begin position="51"/>
        <end position="146"/>
    </location>
</feature>
<name>A0A8B8QEK8_9MYRT</name>
<evidence type="ECO:0000259" key="1">
    <source>
        <dbReference type="Pfam" id="PF03732"/>
    </source>
</evidence>